<dbReference type="GO" id="GO:0009236">
    <property type="term" value="P:cobalamin biosynthetic process"/>
    <property type="evidence" value="ECO:0007669"/>
    <property type="project" value="UniProtKB-UniRule"/>
</dbReference>
<evidence type="ECO:0000256" key="10">
    <source>
        <dbReference type="ARBA" id="ARBA00047340"/>
    </source>
</evidence>
<evidence type="ECO:0000313" key="13">
    <source>
        <dbReference type="Proteomes" id="UP000295416"/>
    </source>
</evidence>
<evidence type="ECO:0000256" key="11">
    <source>
        <dbReference type="HAMAP-Rule" id="MF_00230"/>
    </source>
</evidence>
<evidence type="ECO:0000256" key="5">
    <source>
        <dbReference type="ARBA" id="ARBA00015486"/>
    </source>
</evidence>
<dbReference type="InterPro" id="IPR036087">
    <property type="entry name" value="Nict_dMeBzImd_PRibTrfase_sf"/>
</dbReference>
<proteinExistence type="inferred from homology"/>
<comment type="pathway">
    <text evidence="2 11">Nucleoside biosynthesis; alpha-ribazole biosynthesis; alpha-ribazole from 5,6-dimethylbenzimidazole: step 1/2.</text>
</comment>
<comment type="function">
    <text evidence="1 11">Catalyzes the synthesis of alpha-ribazole-5'-phosphate from nicotinate mononucleotide (NAMN) and 5,6-dimethylbenzimidazole (DMB).</text>
</comment>
<dbReference type="InterPro" id="IPR017846">
    <property type="entry name" value="Nict_dMeBzImd_PRibTrfase_bact"/>
</dbReference>
<dbReference type="SUPFAM" id="SSF52733">
    <property type="entry name" value="Nicotinate mononucleotide:5,6-dimethylbenzimidazole phosphoribosyltransferase (CobT)"/>
    <property type="match status" value="1"/>
</dbReference>
<keyword evidence="7 11" id="KW-0328">Glycosyltransferase</keyword>
<comment type="similarity">
    <text evidence="3 11">Belongs to the CobT family.</text>
</comment>
<dbReference type="AlphaFoldDB" id="A0A4R2PAX6"/>
<dbReference type="Gene3D" id="1.10.1610.10">
    <property type="match status" value="1"/>
</dbReference>
<keyword evidence="8 11" id="KW-0808">Transferase</keyword>
<dbReference type="Gene3D" id="3.40.50.10210">
    <property type="match status" value="1"/>
</dbReference>
<dbReference type="Pfam" id="PF02277">
    <property type="entry name" value="DBI_PRT"/>
    <property type="match status" value="1"/>
</dbReference>
<evidence type="ECO:0000256" key="1">
    <source>
        <dbReference type="ARBA" id="ARBA00002197"/>
    </source>
</evidence>
<evidence type="ECO:0000256" key="8">
    <source>
        <dbReference type="ARBA" id="ARBA00022679"/>
    </source>
</evidence>
<feature type="active site" description="Proton acceptor" evidence="11">
    <location>
        <position position="311"/>
    </location>
</feature>
<keyword evidence="13" id="KW-1185">Reference proteome</keyword>
<dbReference type="NCBIfam" id="TIGR03160">
    <property type="entry name" value="cobT_DBIPRT"/>
    <property type="match status" value="1"/>
</dbReference>
<dbReference type="EMBL" id="SLXK01000003">
    <property type="protein sequence ID" value="TCP31261.1"/>
    <property type="molecule type" value="Genomic_DNA"/>
</dbReference>
<dbReference type="PANTHER" id="PTHR43463:SF1">
    <property type="entry name" value="NICOTINATE-NUCLEOTIDE--DIMETHYLBENZIMIDAZOLE PHOSPHORIBOSYLTRANSFERASE"/>
    <property type="match status" value="1"/>
</dbReference>
<sequence>MMTIQKLDKQRGEEVRQYHQTLTKPQGSLGRLEELAVQLAEITGQVFPAVTPPGVIVFAADHGCTSEGVSAYPKEVTAQMVTNFLSGGAAINVLSRSIGAALKIVDIGVAADIDGIELSTRKIKRGTNNFCVEDAMTREEAIEALNIGREETEMMIRHDAIKCLITGEMGIGNTTSSSAIMAVLSGKPIETITGPGTGIDTEKIKHKQQVIKKAIRLRSPDPDDPIDVLAKIGGLEIGGMAGAMLAAAAHRIPILVDGFISTVAATLAERISPGAADYMIIGHLSTEPGHDLVIQMLGKMPLLDLGMRLGEGSGAALAFPLLEAATNILSGMATFDSAGVTNKE</sequence>
<dbReference type="UniPathway" id="UPA00061">
    <property type="reaction ID" value="UER00516"/>
</dbReference>
<keyword evidence="6 11" id="KW-0169">Cobalamin biosynthesis</keyword>
<dbReference type="EC" id="2.4.2.21" evidence="4 11"/>
<evidence type="ECO:0000313" key="12">
    <source>
        <dbReference type="EMBL" id="TCP31261.1"/>
    </source>
</evidence>
<dbReference type="PANTHER" id="PTHR43463">
    <property type="entry name" value="NICOTINATE-NUCLEOTIDE--DIMETHYLBENZIMIDAZOLE PHOSPHORIBOSYLTRANSFERASE"/>
    <property type="match status" value="1"/>
</dbReference>
<dbReference type="HAMAP" id="MF_00230">
    <property type="entry name" value="CobT"/>
    <property type="match status" value="1"/>
</dbReference>
<comment type="caution">
    <text evidence="12">The sequence shown here is derived from an EMBL/GenBank/DDBJ whole genome shotgun (WGS) entry which is preliminary data.</text>
</comment>
<evidence type="ECO:0000256" key="4">
    <source>
        <dbReference type="ARBA" id="ARBA00011991"/>
    </source>
</evidence>
<dbReference type="GO" id="GO:0008939">
    <property type="term" value="F:nicotinate-nucleotide-dimethylbenzimidazole phosphoribosyltransferase activity"/>
    <property type="evidence" value="ECO:0007669"/>
    <property type="project" value="UniProtKB-UniRule"/>
</dbReference>
<name>A0A4R2PAX6_9BACL</name>
<reference evidence="12 13" key="1">
    <citation type="submission" date="2019-03" db="EMBL/GenBank/DDBJ databases">
        <title>Genomic Encyclopedia of Type Strains, Phase IV (KMG-IV): sequencing the most valuable type-strain genomes for metagenomic binning, comparative biology and taxonomic classification.</title>
        <authorList>
            <person name="Goeker M."/>
        </authorList>
    </citation>
    <scope>NUCLEOTIDE SEQUENCE [LARGE SCALE GENOMIC DNA]</scope>
    <source>
        <strain evidence="12 13">DSM 19377</strain>
    </source>
</reference>
<dbReference type="InterPro" id="IPR023195">
    <property type="entry name" value="Nict_dMeBzImd_PRibTrfase_N"/>
</dbReference>
<dbReference type="OrthoDB" id="9781491at2"/>
<evidence type="ECO:0000256" key="2">
    <source>
        <dbReference type="ARBA" id="ARBA00005049"/>
    </source>
</evidence>
<dbReference type="FunFam" id="3.40.50.10210:FF:000001">
    <property type="entry name" value="Nicotinate-nucleotide--dimethylbenzimidazole phosphoribosyltransferase"/>
    <property type="match status" value="1"/>
</dbReference>
<evidence type="ECO:0000256" key="9">
    <source>
        <dbReference type="ARBA" id="ARBA00030686"/>
    </source>
</evidence>
<protein>
    <recommendedName>
        <fullName evidence="5 11">Nicotinate-nucleotide--dimethylbenzimidazole phosphoribosyltransferase</fullName>
        <shortName evidence="11">NN:DBI PRT</shortName>
        <ecNumber evidence="4 11">2.4.2.21</ecNumber>
    </recommendedName>
    <alternativeName>
        <fullName evidence="9 11">N(1)-alpha-phosphoribosyltransferase</fullName>
    </alternativeName>
</protein>
<dbReference type="CDD" id="cd02439">
    <property type="entry name" value="DMB-PRT_CobT"/>
    <property type="match status" value="1"/>
</dbReference>
<evidence type="ECO:0000256" key="3">
    <source>
        <dbReference type="ARBA" id="ARBA00007110"/>
    </source>
</evidence>
<dbReference type="InterPro" id="IPR003200">
    <property type="entry name" value="Nict_dMeBzImd_PRibTrfase"/>
</dbReference>
<evidence type="ECO:0000256" key="7">
    <source>
        <dbReference type="ARBA" id="ARBA00022676"/>
    </source>
</evidence>
<dbReference type="Proteomes" id="UP000295416">
    <property type="component" value="Unassembled WGS sequence"/>
</dbReference>
<gene>
    <name evidence="11" type="primary">cobT</name>
    <name evidence="12" type="ORF">EV207_103145</name>
</gene>
<evidence type="ECO:0000256" key="6">
    <source>
        <dbReference type="ARBA" id="ARBA00022573"/>
    </source>
</evidence>
<accession>A0A4R2PAX6</accession>
<comment type="catalytic activity">
    <reaction evidence="10 11">
        <text>5,6-dimethylbenzimidazole + nicotinate beta-D-ribonucleotide = alpha-ribazole 5'-phosphate + nicotinate + H(+)</text>
        <dbReference type="Rhea" id="RHEA:11196"/>
        <dbReference type="ChEBI" id="CHEBI:15378"/>
        <dbReference type="ChEBI" id="CHEBI:15890"/>
        <dbReference type="ChEBI" id="CHEBI:32544"/>
        <dbReference type="ChEBI" id="CHEBI:57502"/>
        <dbReference type="ChEBI" id="CHEBI:57918"/>
        <dbReference type="EC" id="2.4.2.21"/>
    </reaction>
</comment>
<organism evidence="12 13">
    <name type="scientific">Scopulibacillus darangshiensis</name>
    <dbReference type="NCBI Taxonomy" id="442528"/>
    <lineage>
        <taxon>Bacteria</taxon>
        <taxon>Bacillati</taxon>
        <taxon>Bacillota</taxon>
        <taxon>Bacilli</taxon>
        <taxon>Bacillales</taxon>
        <taxon>Sporolactobacillaceae</taxon>
        <taxon>Scopulibacillus</taxon>
    </lineage>
</organism>
<dbReference type="NCBIfam" id="NF000996">
    <property type="entry name" value="PRK00105.1"/>
    <property type="match status" value="1"/>
</dbReference>
<dbReference type="RefSeq" id="WP_132743856.1">
    <property type="nucleotide sequence ID" value="NZ_SLXK01000003.1"/>
</dbReference>